<feature type="binding site" evidence="11">
    <location>
        <position position="430"/>
    </location>
    <ligand>
        <name>Zn(2+)</name>
        <dbReference type="ChEBI" id="CHEBI:29105"/>
        <note>catalytic</note>
    </ligand>
</feature>
<evidence type="ECO:0000256" key="2">
    <source>
        <dbReference type="ARBA" id="ARBA00006006"/>
    </source>
</evidence>
<comment type="similarity">
    <text evidence="2 12">Belongs to the peptidase M36 family.</text>
</comment>
<dbReference type="EMBL" id="JAWWNJ010000151">
    <property type="protein sequence ID" value="KAK6981334.1"/>
    <property type="molecule type" value="Genomic_DNA"/>
</dbReference>
<comment type="subcellular location">
    <subcellularLocation>
        <location evidence="1 12">Secreted</location>
    </subcellularLocation>
</comment>
<keyword evidence="7 11" id="KW-0862">Zinc</keyword>
<dbReference type="Gene3D" id="3.10.170.10">
    <property type="match status" value="1"/>
</dbReference>
<evidence type="ECO:0000313" key="14">
    <source>
        <dbReference type="Proteomes" id="UP001362999"/>
    </source>
</evidence>
<feature type="binding site" evidence="11">
    <location>
        <position position="405"/>
    </location>
    <ligand>
        <name>Zn(2+)</name>
        <dbReference type="ChEBI" id="CHEBI:29105"/>
        <note>catalytic</note>
    </ligand>
</feature>
<dbReference type="PANTHER" id="PTHR33478">
    <property type="entry name" value="EXTRACELLULAR METALLOPROTEINASE MEP"/>
    <property type="match status" value="1"/>
</dbReference>
<organism evidence="13 14">
    <name type="scientific">Favolaschia claudopus</name>
    <dbReference type="NCBI Taxonomy" id="2862362"/>
    <lineage>
        <taxon>Eukaryota</taxon>
        <taxon>Fungi</taxon>
        <taxon>Dikarya</taxon>
        <taxon>Basidiomycota</taxon>
        <taxon>Agaricomycotina</taxon>
        <taxon>Agaricomycetes</taxon>
        <taxon>Agaricomycetidae</taxon>
        <taxon>Agaricales</taxon>
        <taxon>Marasmiineae</taxon>
        <taxon>Mycenaceae</taxon>
        <taxon>Favolaschia</taxon>
    </lineage>
</organism>
<dbReference type="InterPro" id="IPR050371">
    <property type="entry name" value="Fungal_virulence_M36"/>
</dbReference>
<dbReference type="EC" id="3.4.24.-" evidence="12"/>
<protein>
    <recommendedName>
        <fullName evidence="12">Extracellular metalloproteinase</fullName>
        <ecNumber evidence="12">3.4.24.-</ecNumber>
    </recommendedName>
    <alternativeName>
        <fullName evidence="12">Fungalysin</fullName>
    </alternativeName>
</protein>
<dbReference type="CDD" id="cd09596">
    <property type="entry name" value="M36"/>
    <property type="match status" value="1"/>
</dbReference>
<keyword evidence="3 12" id="KW-0964">Secreted</keyword>
<dbReference type="PRINTS" id="PR00999">
    <property type="entry name" value="FUNGALYSIN"/>
</dbReference>
<name>A0AAV9ZHS0_9AGAR</name>
<dbReference type="AlphaFoldDB" id="A0AAV9ZHS0"/>
<evidence type="ECO:0000256" key="5">
    <source>
        <dbReference type="ARBA" id="ARBA00022723"/>
    </source>
</evidence>
<evidence type="ECO:0000256" key="12">
    <source>
        <dbReference type="RuleBase" id="RU364017"/>
    </source>
</evidence>
<dbReference type="SUPFAM" id="SSF55486">
    <property type="entry name" value="Metalloproteases ('zincins'), catalytic domain"/>
    <property type="match status" value="1"/>
</dbReference>
<keyword evidence="4 12" id="KW-0645">Protease</keyword>
<dbReference type="GO" id="GO:0008270">
    <property type="term" value="F:zinc ion binding"/>
    <property type="evidence" value="ECO:0007669"/>
    <property type="project" value="InterPro"/>
</dbReference>
<keyword evidence="9 12" id="KW-0865">Zymogen</keyword>
<keyword evidence="8 12" id="KW-0482">Metalloprotease</keyword>
<dbReference type="InterPro" id="IPR027268">
    <property type="entry name" value="Peptidase_M4/M1_CTD_sf"/>
</dbReference>
<feature type="active site" evidence="10">
    <location>
        <position position="402"/>
    </location>
</feature>
<evidence type="ECO:0000256" key="10">
    <source>
        <dbReference type="PIRSR" id="PIRSR601842-1"/>
    </source>
</evidence>
<dbReference type="Proteomes" id="UP001362999">
    <property type="component" value="Unassembled WGS sequence"/>
</dbReference>
<keyword evidence="14" id="KW-1185">Reference proteome</keyword>
<evidence type="ECO:0000256" key="11">
    <source>
        <dbReference type="PIRSR" id="PIRSR601842-2"/>
    </source>
</evidence>
<evidence type="ECO:0000256" key="4">
    <source>
        <dbReference type="ARBA" id="ARBA00022670"/>
    </source>
</evidence>
<feature type="binding site" evidence="11">
    <location>
        <position position="222"/>
    </location>
    <ligand>
        <name>Zn(2+)</name>
        <dbReference type="ChEBI" id="CHEBI:29105"/>
        <note>catalytic</note>
    </ligand>
</feature>
<evidence type="ECO:0000256" key="9">
    <source>
        <dbReference type="ARBA" id="ARBA00023145"/>
    </source>
</evidence>
<evidence type="ECO:0000256" key="7">
    <source>
        <dbReference type="ARBA" id="ARBA00022833"/>
    </source>
</evidence>
<evidence type="ECO:0000313" key="13">
    <source>
        <dbReference type="EMBL" id="KAK6981334.1"/>
    </source>
</evidence>
<gene>
    <name evidence="13" type="ORF">R3P38DRAFT_2578588</name>
</gene>
<dbReference type="GO" id="GO:0004222">
    <property type="term" value="F:metalloendopeptidase activity"/>
    <property type="evidence" value="ECO:0007669"/>
    <property type="project" value="InterPro"/>
</dbReference>
<keyword evidence="5 11" id="KW-0479">Metal-binding</keyword>
<proteinExistence type="inferred from homology"/>
<accession>A0AAV9ZHS0</accession>
<dbReference type="Gene3D" id="1.10.390.10">
    <property type="entry name" value="Neutral Protease Domain 2"/>
    <property type="match status" value="1"/>
</dbReference>
<evidence type="ECO:0000256" key="6">
    <source>
        <dbReference type="ARBA" id="ARBA00022801"/>
    </source>
</evidence>
<keyword evidence="6 12" id="KW-0378">Hydrolase</keyword>
<evidence type="ECO:0000256" key="1">
    <source>
        <dbReference type="ARBA" id="ARBA00004613"/>
    </source>
</evidence>
<feature type="binding site" evidence="11">
    <location>
        <position position="401"/>
    </location>
    <ligand>
        <name>Zn(2+)</name>
        <dbReference type="ChEBI" id="CHEBI:29105"/>
        <note>catalytic</note>
    </ligand>
</feature>
<comment type="caution">
    <text evidence="13">The sequence shown here is derived from an EMBL/GenBank/DDBJ whole genome shotgun (WGS) entry which is preliminary data.</text>
</comment>
<dbReference type="GO" id="GO:0006508">
    <property type="term" value="P:proteolysis"/>
    <property type="evidence" value="ECO:0007669"/>
    <property type="project" value="UniProtKB-KW"/>
</dbReference>
<comment type="cofactor">
    <cofactor evidence="11">
        <name>Zn(2+)</name>
        <dbReference type="ChEBI" id="CHEBI:29105"/>
    </cofactor>
    <text evidence="11">Binds 1 zinc ion per subunit.</text>
</comment>
<dbReference type="Pfam" id="PF02128">
    <property type="entry name" value="Peptidase_M36"/>
    <property type="match status" value="1"/>
</dbReference>
<dbReference type="GO" id="GO:0005615">
    <property type="term" value="C:extracellular space"/>
    <property type="evidence" value="ECO:0007669"/>
    <property type="project" value="InterPro"/>
</dbReference>
<dbReference type="InterPro" id="IPR001842">
    <property type="entry name" value="Peptidase_M36"/>
</dbReference>
<dbReference type="PANTHER" id="PTHR33478:SF1">
    <property type="entry name" value="EXTRACELLULAR METALLOPROTEINASE MEP"/>
    <property type="match status" value="1"/>
</dbReference>
<evidence type="ECO:0000256" key="3">
    <source>
        <dbReference type="ARBA" id="ARBA00022525"/>
    </source>
</evidence>
<reference evidence="13 14" key="1">
    <citation type="journal article" date="2024" name="J Genomics">
        <title>Draft genome sequencing and assembly of Favolaschia claudopus CIRM-BRFM 2984 isolated from oak limbs.</title>
        <authorList>
            <person name="Navarro D."/>
            <person name="Drula E."/>
            <person name="Chaduli D."/>
            <person name="Cazenave R."/>
            <person name="Ahrendt S."/>
            <person name="Wang J."/>
            <person name="Lipzen A."/>
            <person name="Daum C."/>
            <person name="Barry K."/>
            <person name="Grigoriev I.V."/>
            <person name="Favel A."/>
            <person name="Rosso M.N."/>
            <person name="Martin F."/>
        </authorList>
    </citation>
    <scope>NUCLEOTIDE SEQUENCE [LARGE SCALE GENOMIC DNA]</scope>
    <source>
        <strain evidence="13 14">CIRM-BRFM 2984</strain>
    </source>
</reference>
<evidence type="ECO:0000256" key="8">
    <source>
        <dbReference type="ARBA" id="ARBA00023049"/>
    </source>
</evidence>
<sequence>MVVFYKFFTSVFLAIVYVSLSGALTVPVASKHATHSVRSIGRDVKIEVYHPKSKYNTFGAGIDHPLRKRGASLKESSEVFISSHLGANSRYQSGFAGEVASHAFAHQVINGLIVSNAVSNVAFNADGKVVALGSSFFEPSGKIPSTTLSVSFEDAKNTAEAALDGTYLSEIPSTVEYLAKDNGEVVLVHVLQIRNEEAATWYNALVNAHTNKLESITDYVAHATYRVLPITKQNLLEGFETLVDPANLKASPQGWHSDGSTTTAVTEGNNVVSYKSSTTNTSPATGANLAFEYIQNPTVSPTTATNINAALVNAFYILNAVHDIAYRYGFTEAAFNFHNNNFRKGGRGNDRVLASMQDDFDDNNALFSTPPDGQSGRMRAYFFTFTDPNRDSAFGNDLVVHEMAHGISGRLTGGGTAGCLQTTEAGGMGEGWSDALASWTEKTSAEVPDYVLGQYLMNTPNGFRTRPYSTSSTVNPLTYGSVRNMNKISVKCDWANLLHNVYAALVAEHGWSATSHTDPNQSEGNVVFLHLFLDAMALQPCNPTFLNARDAWLQADVNRYDGANRCLLWRVFASKGLGVNAANYIDNNVIPSDC</sequence>